<dbReference type="RefSeq" id="WP_175600971.1">
    <property type="nucleotide sequence ID" value="NZ_JABWGO010000002.1"/>
</dbReference>
<dbReference type="InterPro" id="IPR002125">
    <property type="entry name" value="CMP_dCMP_dom"/>
</dbReference>
<dbReference type="GO" id="GO:0047974">
    <property type="term" value="F:guanosine deaminase activity"/>
    <property type="evidence" value="ECO:0007669"/>
    <property type="project" value="TreeGrafter"/>
</dbReference>
<dbReference type="InterPro" id="IPR016193">
    <property type="entry name" value="Cytidine_deaminase-like"/>
</dbReference>
<protein>
    <submittedName>
        <fullName evidence="2">Nucleoside deaminase</fullName>
    </submittedName>
</protein>
<evidence type="ECO:0000259" key="1">
    <source>
        <dbReference type="PROSITE" id="PS51747"/>
    </source>
</evidence>
<accession>A0A7Y6MAQ7</accession>
<comment type="caution">
    <text evidence="2">The sequence shown here is derived from an EMBL/GenBank/DDBJ whole genome shotgun (WGS) entry which is preliminary data.</text>
</comment>
<evidence type="ECO:0000313" key="2">
    <source>
        <dbReference type="EMBL" id="NUW41478.1"/>
    </source>
</evidence>
<dbReference type="Gene3D" id="3.40.140.10">
    <property type="entry name" value="Cytidine Deaminase, domain 2"/>
    <property type="match status" value="1"/>
</dbReference>
<organism evidence="2 3">
    <name type="scientific">Nonomuraea rhodomycinica</name>
    <dbReference type="NCBI Taxonomy" id="1712872"/>
    <lineage>
        <taxon>Bacteria</taxon>
        <taxon>Bacillati</taxon>
        <taxon>Actinomycetota</taxon>
        <taxon>Actinomycetes</taxon>
        <taxon>Streptosporangiales</taxon>
        <taxon>Streptosporangiaceae</taxon>
        <taxon>Nonomuraea</taxon>
    </lineage>
</organism>
<dbReference type="Pfam" id="PF00383">
    <property type="entry name" value="dCMP_cyt_deam_1"/>
    <property type="match status" value="1"/>
</dbReference>
<reference evidence="2 3" key="1">
    <citation type="submission" date="2020-06" db="EMBL/GenBank/DDBJ databases">
        <authorList>
            <person name="Chanama M."/>
        </authorList>
    </citation>
    <scope>NUCLEOTIDE SEQUENCE [LARGE SCALE GENOMIC DNA]</scope>
    <source>
        <strain evidence="2 3">TBRC6557</strain>
    </source>
</reference>
<sequence>MPNVDRPAWLTDRLDRAVALALAEVESGGIPFSGLVVDGAGTVLGSGVNRVRAHRDPTAHAEIVALRDAARRHGPHALAGTTLIASGEPCPLCYVTALWSGIGRIVFAADRNAAAAAGFDYVSSYDVFAVPVEQWRLSPLHLPVENAHEPFRAWLARRQESS</sequence>
<gene>
    <name evidence="2" type="ORF">HT134_15215</name>
</gene>
<dbReference type="EMBL" id="JABWGO010000002">
    <property type="protein sequence ID" value="NUW41478.1"/>
    <property type="molecule type" value="Genomic_DNA"/>
</dbReference>
<dbReference type="CDD" id="cd01285">
    <property type="entry name" value="nucleoside_deaminase"/>
    <property type="match status" value="1"/>
</dbReference>
<evidence type="ECO:0000313" key="3">
    <source>
        <dbReference type="Proteomes" id="UP000546126"/>
    </source>
</evidence>
<dbReference type="SUPFAM" id="SSF53927">
    <property type="entry name" value="Cytidine deaminase-like"/>
    <property type="match status" value="1"/>
</dbReference>
<dbReference type="Proteomes" id="UP000546126">
    <property type="component" value="Unassembled WGS sequence"/>
</dbReference>
<feature type="domain" description="CMP/dCMP-type deaminase" evidence="1">
    <location>
        <begin position="5"/>
        <end position="120"/>
    </location>
</feature>
<keyword evidence="3" id="KW-1185">Reference proteome</keyword>
<dbReference type="GO" id="GO:0006152">
    <property type="term" value="P:purine nucleoside catabolic process"/>
    <property type="evidence" value="ECO:0007669"/>
    <property type="project" value="TreeGrafter"/>
</dbReference>
<dbReference type="PANTHER" id="PTHR11079:SF161">
    <property type="entry name" value="CMP_DCMP-TYPE DEAMINASE DOMAIN-CONTAINING PROTEIN"/>
    <property type="match status" value="1"/>
</dbReference>
<proteinExistence type="predicted"/>
<dbReference type="AlphaFoldDB" id="A0A7Y6MAQ7"/>
<dbReference type="PANTHER" id="PTHR11079">
    <property type="entry name" value="CYTOSINE DEAMINASE FAMILY MEMBER"/>
    <property type="match status" value="1"/>
</dbReference>
<name>A0A7Y6MAQ7_9ACTN</name>
<dbReference type="PROSITE" id="PS51747">
    <property type="entry name" value="CYT_DCMP_DEAMINASES_2"/>
    <property type="match status" value="1"/>
</dbReference>